<dbReference type="Pfam" id="PF00486">
    <property type="entry name" value="Trans_reg_C"/>
    <property type="match status" value="1"/>
</dbReference>
<comment type="caution">
    <text evidence="10">The sequence shown here is derived from an EMBL/GenBank/DDBJ whole genome shotgun (WGS) entry which is preliminary data.</text>
</comment>
<dbReference type="PROSITE" id="PS50110">
    <property type="entry name" value="RESPONSE_REGULATORY"/>
    <property type="match status" value="1"/>
</dbReference>
<dbReference type="PROSITE" id="PS51755">
    <property type="entry name" value="OMPR_PHOB"/>
    <property type="match status" value="1"/>
</dbReference>
<dbReference type="InterPro" id="IPR001867">
    <property type="entry name" value="OmpR/PhoB-type_DNA-bd"/>
</dbReference>
<keyword evidence="3" id="KW-0805">Transcription regulation</keyword>
<dbReference type="SMART" id="SM00448">
    <property type="entry name" value="REC"/>
    <property type="match status" value="1"/>
</dbReference>
<evidence type="ECO:0000256" key="7">
    <source>
        <dbReference type="PROSITE-ProRule" id="PRU01091"/>
    </source>
</evidence>
<keyword evidence="11" id="KW-1185">Reference proteome</keyword>
<dbReference type="OrthoDB" id="9802426at2"/>
<dbReference type="InterPro" id="IPR001789">
    <property type="entry name" value="Sig_transdc_resp-reg_receiver"/>
</dbReference>
<dbReference type="Proteomes" id="UP000029391">
    <property type="component" value="Unassembled WGS sequence"/>
</dbReference>
<dbReference type="SUPFAM" id="SSF52172">
    <property type="entry name" value="CheY-like"/>
    <property type="match status" value="1"/>
</dbReference>
<dbReference type="PANTHER" id="PTHR48111:SF37">
    <property type="entry name" value="RESPONSE REGULATOR PROTEIN CARR"/>
    <property type="match status" value="1"/>
</dbReference>
<feature type="domain" description="Response regulatory" evidence="8">
    <location>
        <begin position="2"/>
        <end position="116"/>
    </location>
</feature>
<dbReference type="SMART" id="SM00862">
    <property type="entry name" value="Trans_reg_C"/>
    <property type="match status" value="1"/>
</dbReference>
<dbReference type="GO" id="GO:0005829">
    <property type="term" value="C:cytosol"/>
    <property type="evidence" value="ECO:0007669"/>
    <property type="project" value="TreeGrafter"/>
</dbReference>
<dbReference type="STRING" id="1121013.GCA_000426365_01017"/>
<proteinExistence type="predicted"/>
<keyword evidence="1 6" id="KW-0597">Phosphoprotein</keyword>
<dbReference type="Gene3D" id="3.40.50.2300">
    <property type="match status" value="1"/>
</dbReference>
<dbReference type="GO" id="GO:0006355">
    <property type="term" value="P:regulation of DNA-templated transcription"/>
    <property type="evidence" value="ECO:0007669"/>
    <property type="project" value="InterPro"/>
</dbReference>
<reference evidence="10 11" key="1">
    <citation type="submission" date="2013-09" db="EMBL/GenBank/DDBJ databases">
        <title>Genome sequencing of Arenimonas composti.</title>
        <authorList>
            <person name="Chen F."/>
            <person name="Wang G."/>
        </authorList>
    </citation>
    <scope>NUCLEOTIDE SEQUENCE [LARGE SCALE GENOMIC DNA]</scope>
    <source>
        <strain evidence="10 11">TR7-09</strain>
    </source>
</reference>
<sequence>MRVLLAEDDADLRQRIAAALQAAGFVVDAVGDGVQAEFLGQTEDFDAAVLDLGLPGMDGLSALQRWRDGGRGFPVLVLTARGRWHDKLAGFNAGADDYLTKPFQLEELIVRLRALIRRSAGHAHPRLAVGALELDVNAGRFSLDGAPLPLTAQEFRLLAYLMHHPEKVISRASLGEHLYEGGYDPDSNVLDVMVSRLRRKLGAGLLHTVRGQGFLLGTTPP</sequence>
<evidence type="ECO:0000313" key="11">
    <source>
        <dbReference type="Proteomes" id="UP000029391"/>
    </source>
</evidence>
<evidence type="ECO:0000256" key="3">
    <source>
        <dbReference type="ARBA" id="ARBA00023015"/>
    </source>
</evidence>
<evidence type="ECO:0000256" key="2">
    <source>
        <dbReference type="ARBA" id="ARBA00023012"/>
    </source>
</evidence>
<dbReference type="CDD" id="cd19934">
    <property type="entry name" value="REC_OmpR_EcPhoP-like"/>
    <property type="match status" value="1"/>
</dbReference>
<dbReference type="FunFam" id="3.40.50.2300:FF:000002">
    <property type="entry name" value="DNA-binding response regulator PhoP"/>
    <property type="match status" value="1"/>
</dbReference>
<dbReference type="InterPro" id="IPR039420">
    <property type="entry name" value="WalR-like"/>
</dbReference>
<evidence type="ECO:0000256" key="6">
    <source>
        <dbReference type="PROSITE-ProRule" id="PRU00169"/>
    </source>
</evidence>
<accession>A0A091BFB9</accession>
<evidence type="ECO:0000256" key="1">
    <source>
        <dbReference type="ARBA" id="ARBA00022553"/>
    </source>
</evidence>
<dbReference type="RefSeq" id="WP_026816426.1">
    <property type="nucleotide sequence ID" value="NZ_AUFF01000002.1"/>
</dbReference>
<dbReference type="Gene3D" id="1.10.10.10">
    <property type="entry name" value="Winged helix-like DNA-binding domain superfamily/Winged helix DNA-binding domain"/>
    <property type="match status" value="1"/>
</dbReference>
<evidence type="ECO:0000256" key="4">
    <source>
        <dbReference type="ARBA" id="ARBA00023125"/>
    </source>
</evidence>
<dbReference type="Pfam" id="PF00072">
    <property type="entry name" value="Response_reg"/>
    <property type="match status" value="1"/>
</dbReference>
<evidence type="ECO:0000259" key="9">
    <source>
        <dbReference type="PROSITE" id="PS51755"/>
    </source>
</evidence>
<organism evidence="10 11">
    <name type="scientific">Arenimonas composti TR7-09 = DSM 18010</name>
    <dbReference type="NCBI Taxonomy" id="1121013"/>
    <lineage>
        <taxon>Bacteria</taxon>
        <taxon>Pseudomonadati</taxon>
        <taxon>Pseudomonadota</taxon>
        <taxon>Gammaproteobacteria</taxon>
        <taxon>Lysobacterales</taxon>
        <taxon>Lysobacteraceae</taxon>
        <taxon>Arenimonas</taxon>
    </lineage>
</organism>
<dbReference type="InterPro" id="IPR011006">
    <property type="entry name" value="CheY-like_superfamily"/>
</dbReference>
<dbReference type="InterPro" id="IPR036388">
    <property type="entry name" value="WH-like_DNA-bd_sf"/>
</dbReference>
<protein>
    <recommendedName>
        <fullName evidence="12">Transcriptional regulator</fullName>
    </recommendedName>
</protein>
<dbReference type="PANTHER" id="PTHR48111">
    <property type="entry name" value="REGULATOR OF RPOS"/>
    <property type="match status" value="1"/>
</dbReference>
<dbReference type="EMBL" id="AWXU01000007">
    <property type="protein sequence ID" value="KFN51398.1"/>
    <property type="molecule type" value="Genomic_DNA"/>
</dbReference>
<dbReference type="CDD" id="cd00383">
    <property type="entry name" value="trans_reg_C"/>
    <property type="match status" value="1"/>
</dbReference>
<evidence type="ECO:0000256" key="5">
    <source>
        <dbReference type="ARBA" id="ARBA00023163"/>
    </source>
</evidence>
<dbReference type="GO" id="GO:0032993">
    <property type="term" value="C:protein-DNA complex"/>
    <property type="evidence" value="ECO:0007669"/>
    <property type="project" value="TreeGrafter"/>
</dbReference>
<keyword evidence="5" id="KW-0804">Transcription</keyword>
<keyword evidence="2" id="KW-0902">Two-component regulatory system</keyword>
<dbReference type="GO" id="GO:0000976">
    <property type="term" value="F:transcription cis-regulatory region binding"/>
    <property type="evidence" value="ECO:0007669"/>
    <property type="project" value="TreeGrafter"/>
</dbReference>
<dbReference type="AlphaFoldDB" id="A0A091BFB9"/>
<dbReference type="eggNOG" id="COG0745">
    <property type="taxonomic scope" value="Bacteria"/>
</dbReference>
<dbReference type="Gene3D" id="6.10.250.690">
    <property type="match status" value="1"/>
</dbReference>
<evidence type="ECO:0000259" key="8">
    <source>
        <dbReference type="PROSITE" id="PS50110"/>
    </source>
</evidence>
<feature type="domain" description="OmpR/PhoB-type" evidence="9">
    <location>
        <begin position="124"/>
        <end position="218"/>
    </location>
</feature>
<evidence type="ECO:0000313" key="10">
    <source>
        <dbReference type="EMBL" id="KFN51398.1"/>
    </source>
</evidence>
<evidence type="ECO:0008006" key="12">
    <source>
        <dbReference type="Google" id="ProtNLM"/>
    </source>
</evidence>
<feature type="DNA-binding region" description="OmpR/PhoB-type" evidence="7">
    <location>
        <begin position="124"/>
        <end position="218"/>
    </location>
</feature>
<name>A0A091BFB9_9GAMM</name>
<keyword evidence="4 7" id="KW-0238">DNA-binding</keyword>
<gene>
    <name evidence="10" type="ORF">P873_03775</name>
</gene>
<dbReference type="GO" id="GO:0000156">
    <property type="term" value="F:phosphorelay response regulator activity"/>
    <property type="evidence" value="ECO:0007669"/>
    <property type="project" value="TreeGrafter"/>
</dbReference>
<feature type="modified residue" description="4-aspartylphosphate" evidence="6">
    <location>
        <position position="51"/>
    </location>
</feature>